<dbReference type="GO" id="GO:0016740">
    <property type="term" value="F:transferase activity"/>
    <property type="evidence" value="ECO:0007669"/>
    <property type="project" value="UniProtKB-KW"/>
</dbReference>
<dbReference type="HOGENOM" id="CLU_033536_9_0_10"/>
<dbReference type="GO" id="GO:0006487">
    <property type="term" value="P:protein N-linked glycosylation"/>
    <property type="evidence" value="ECO:0007669"/>
    <property type="project" value="TreeGrafter"/>
</dbReference>
<dbReference type="Proteomes" id="UP000008461">
    <property type="component" value="Chromosome"/>
</dbReference>
<keyword evidence="2" id="KW-0808">Transferase</keyword>
<reference key="2">
    <citation type="submission" date="2011-04" db="EMBL/GenBank/DDBJ databases">
        <title>Complete sequence of chromosome of Haliscomenobacter hydrossis DSM 1100.</title>
        <authorList>
            <consortium name="US DOE Joint Genome Institute (JGI-PGF)"/>
            <person name="Lucas S."/>
            <person name="Han J."/>
            <person name="Lapidus A."/>
            <person name="Bruce D."/>
            <person name="Goodwin L."/>
            <person name="Pitluck S."/>
            <person name="Peters L."/>
            <person name="Kyrpides N."/>
            <person name="Mavromatis K."/>
            <person name="Ivanova N."/>
            <person name="Ovchinnikova G."/>
            <person name="Pagani I."/>
            <person name="Daligault H."/>
            <person name="Detter J.C."/>
            <person name="Han C."/>
            <person name="Land M."/>
            <person name="Hauser L."/>
            <person name="Markowitz V."/>
            <person name="Cheng J.-F."/>
            <person name="Hugenholtz P."/>
            <person name="Woyke T."/>
            <person name="Wu D."/>
            <person name="Verbarg S."/>
            <person name="Frueling A."/>
            <person name="Brambilla E."/>
            <person name="Klenk H.-P."/>
            <person name="Eisen J.A."/>
        </authorList>
    </citation>
    <scope>NUCLEOTIDE SEQUENCE</scope>
    <source>
        <strain>DSM 1100</strain>
    </source>
</reference>
<dbReference type="InterPro" id="IPR029044">
    <property type="entry name" value="Nucleotide-diphossugar_trans"/>
</dbReference>
<dbReference type="InterPro" id="IPR001173">
    <property type="entry name" value="Glyco_trans_2-like"/>
</dbReference>
<dbReference type="OrthoDB" id="9810303at2"/>
<dbReference type="RefSeq" id="WP_013767718.1">
    <property type="nucleotide sequence ID" value="NC_015510.1"/>
</dbReference>
<sequence>MKIDIILPCYNPIPGWSDNILSAYQHLQNLAPQFQLRIILVNDGSSRNVSPADFDKLTQQLPRFQCISYEQNRGKGYAIRQGAALADAPYVVFTDIDFPYLDEDLLAVINKLSAEQVDIVIGVRAGNYYTKVPIWRVFISKVLKLMIRTLLRVNITDSQGGLKGFSQKGLDVLKSTQIDRYLFDLELIKLASRRSDLNMQPVVVNLKPHVVFAPVGLAILRREFRNFLKVLLMR</sequence>
<name>F4KPY0_HALH1</name>
<keyword evidence="3" id="KW-1185">Reference proteome</keyword>
<evidence type="ECO:0000259" key="1">
    <source>
        <dbReference type="Pfam" id="PF00535"/>
    </source>
</evidence>
<dbReference type="PANTHER" id="PTHR10859">
    <property type="entry name" value="GLYCOSYL TRANSFERASE"/>
    <property type="match status" value="1"/>
</dbReference>
<dbReference type="AlphaFoldDB" id="F4KPY0"/>
<dbReference type="eggNOG" id="COG0463">
    <property type="taxonomic scope" value="Bacteria"/>
</dbReference>
<dbReference type="Gene3D" id="3.90.550.10">
    <property type="entry name" value="Spore Coat Polysaccharide Biosynthesis Protein SpsA, Chain A"/>
    <property type="match status" value="1"/>
</dbReference>
<dbReference type="KEGG" id="hhy:Halhy_5359"/>
<evidence type="ECO:0000313" key="3">
    <source>
        <dbReference type="Proteomes" id="UP000008461"/>
    </source>
</evidence>
<dbReference type="Pfam" id="PF00535">
    <property type="entry name" value="Glycos_transf_2"/>
    <property type="match status" value="1"/>
</dbReference>
<proteinExistence type="predicted"/>
<gene>
    <name evidence="2" type="ordered locus">Halhy_5359</name>
</gene>
<dbReference type="PANTHER" id="PTHR10859:SF91">
    <property type="entry name" value="DOLICHYL-PHOSPHATE BETA-GLUCOSYLTRANSFERASE"/>
    <property type="match status" value="1"/>
</dbReference>
<dbReference type="EMBL" id="CP002691">
    <property type="protein sequence ID" value="AEE53184.1"/>
    <property type="molecule type" value="Genomic_DNA"/>
</dbReference>
<feature type="domain" description="Glycosyltransferase 2-like" evidence="1">
    <location>
        <begin position="5"/>
        <end position="170"/>
    </location>
</feature>
<evidence type="ECO:0000313" key="2">
    <source>
        <dbReference type="EMBL" id="AEE53184.1"/>
    </source>
</evidence>
<dbReference type="CDD" id="cd04179">
    <property type="entry name" value="DPM_DPG-synthase_like"/>
    <property type="match status" value="1"/>
</dbReference>
<dbReference type="SUPFAM" id="SSF53448">
    <property type="entry name" value="Nucleotide-diphospho-sugar transferases"/>
    <property type="match status" value="1"/>
</dbReference>
<dbReference type="STRING" id="760192.Halhy_5359"/>
<protein>
    <submittedName>
        <fullName evidence="2">Glycosyl transferase family 2</fullName>
    </submittedName>
</protein>
<accession>F4KPY0</accession>
<reference evidence="2 3" key="1">
    <citation type="journal article" date="2011" name="Stand. Genomic Sci.">
        <title>Complete genome sequence of Haliscomenobacter hydrossis type strain (O).</title>
        <authorList>
            <consortium name="US DOE Joint Genome Institute (JGI-PGF)"/>
            <person name="Daligault H."/>
            <person name="Lapidus A."/>
            <person name="Zeytun A."/>
            <person name="Nolan M."/>
            <person name="Lucas S."/>
            <person name="Del Rio T.G."/>
            <person name="Tice H."/>
            <person name="Cheng J.F."/>
            <person name="Tapia R."/>
            <person name="Han C."/>
            <person name="Goodwin L."/>
            <person name="Pitluck S."/>
            <person name="Liolios K."/>
            <person name="Pagani I."/>
            <person name="Ivanova N."/>
            <person name="Huntemann M."/>
            <person name="Mavromatis K."/>
            <person name="Mikhailova N."/>
            <person name="Pati A."/>
            <person name="Chen A."/>
            <person name="Palaniappan K."/>
            <person name="Land M."/>
            <person name="Hauser L."/>
            <person name="Brambilla E.M."/>
            <person name="Rohde M."/>
            <person name="Verbarg S."/>
            <person name="Goker M."/>
            <person name="Bristow J."/>
            <person name="Eisen J.A."/>
            <person name="Markowitz V."/>
            <person name="Hugenholtz P."/>
            <person name="Kyrpides N.C."/>
            <person name="Klenk H.P."/>
            <person name="Woyke T."/>
        </authorList>
    </citation>
    <scope>NUCLEOTIDE SEQUENCE [LARGE SCALE GENOMIC DNA]</scope>
    <source>
        <strain evidence="3">ATCC 27775 / DSM 1100 / LMG 10767 / O</strain>
    </source>
</reference>
<organism evidence="2 3">
    <name type="scientific">Haliscomenobacter hydrossis (strain ATCC 27775 / DSM 1100 / LMG 10767 / O)</name>
    <dbReference type="NCBI Taxonomy" id="760192"/>
    <lineage>
        <taxon>Bacteria</taxon>
        <taxon>Pseudomonadati</taxon>
        <taxon>Bacteroidota</taxon>
        <taxon>Saprospiria</taxon>
        <taxon>Saprospirales</taxon>
        <taxon>Haliscomenobacteraceae</taxon>
        <taxon>Haliscomenobacter</taxon>
    </lineage>
</organism>